<accession>A0A855X3L9</accession>
<dbReference type="EMBL" id="PQAP01000087">
    <property type="protein sequence ID" value="PWB72376.1"/>
    <property type="molecule type" value="Genomic_DNA"/>
</dbReference>
<reference evidence="4 5" key="1">
    <citation type="journal article" date="2018" name="ISME J.">
        <title>A methanotrophic archaeon couples anaerobic oxidation of methane to Fe(III) reduction.</title>
        <authorList>
            <person name="Cai C."/>
            <person name="Leu A.O."/>
            <person name="Xie G.J."/>
            <person name="Guo J."/>
            <person name="Feng Y."/>
            <person name="Zhao J.X."/>
            <person name="Tyson G.W."/>
            <person name="Yuan Z."/>
            <person name="Hu S."/>
        </authorList>
    </citation>
    <scope>NUCLEOTIDE SEQUENCE [LARGE SCALE GENOMIC DNA]</scope>
    <source>
        <strain evidence="4">FeB_12</strain>
    </source>
</reference>
<evidence type="ECO:0000313" key="5">
    <source>
        <dbReference type="Proteomes" id="UP000250918"/>
    </source>
</evidence>
<dbReference type="InterPro" id="IPR036250">
    <property type="entry name" value="AcylCo_DH-like_C"/>
</dbReference>
<dbReference type="Pfam" id="PF00441">
    <property type="entry name" value="Acyl-CoA_dh_1"/>
    <property type="match status" value="1"/>
</dbReference>
<name>A0A855X3L9_9BACT</name>
<dbReference type="PANTHER" id="PTHR48083:SF2">
    <property type="entry name" value="MEDIUM-CHAIN SPECIFIC ACYL-COA DEHYDROGENASE, MITOCHONDRIAL"/>
    <property type="match status" value="1"/>
</dbReference>
<dbReference type="SUPFAM" id="SSF47203">
    <property type="entry name" value="Acyl-CoA dehydrogenase C-terminal domain-like"/>
    <property type="match status" value="1"/>
</dbReference>
<feature type="non-terminal residue" evidence="4">
    <location>
        <position position="1"/>
    </location>
</feature>
<keyword evidence="1" id="KW-0285">Flavoprotein</keyword>
<dbReference type="GO" id="GO:0005737">
    <property type="term" value="C:cytoplasm"/>
    <property type="evidence" value="ECO:0007669"/>
    <property type="project" value="TreeGrafter"/>
</dbReference>
<evidence type="ECO:0000256" key="2">
    <source>
        <dbReference type="ARBA" id="ARBA00023002"/>
    </source>
</evidence>
<evidence type="ECO:0000259" key="3">
    <source>
        <dbReference type="Pfam" id="PF00441"/>
    </source>
</evidence>
<dbReference type="AlphaFoldDB" id="A0A855X3L9"/>
<comment type="caution">
    <text evidence="4">The sequence shown here is derived from an EMBL/GenBank/DDBJ whole genome shotgun (WGS) entry which is preliminary data.</text>
</comment>
<dbReference type="Gene3D" id="1.20.140.10">
    <property type="entry name" value="Butyryl-CoA Dehydrogenase, subunit A, domain 3"/>
    <property type="match status" value="1"/>
</dbReference>
<protein>
    <submittedName>
        <fullName evidence="4">Butyryl-CoA dehydrogenase</fullName>
    </submittedName>
</protein>
<dbReference type="PANTHER" id="PTHR48083">
    <property type="entry name" value="MEDIUM-CHAIN SPECIFIC ACYL-COA DEHYDROGENASE, MITOCHONDRIAL-RELATED"/>
    <property type="match status" value="1"/>
</dbReference>
<keyword evidence="2" id="KW-0560">Oxidoreductase</keyword>
<gene>
    <name evidence="4" type="ORF">C3F09_06765</name>
</gene>
<feature type="domain" description="Acyl-CoA dehydrogenase/oxidase C-terminal" evidence="3">
    <location>
        <begin position="2"/>
        <end position="68"/>
    </location>
</feature>
<dbReference type="Proteomes" id="UP000250918">
    <property type="component" value="Unassembled WGS sequence"/>
</dbReference>
<dbReference type="InterPro" id="IPR050741">
    <property type="entry name" value="Acyl-CoA_dehydrogenase"/>
</dbReference>
<evidence type="ECO:0000313" key="4">
    <source>
        <dbReference type="EMBL" id="PWB72376.1"/>
    </source>
</evidence>
<dbReference type="GO" id="GO:0033539">
    <property type="term" value="P:fatty acid beta-oxidation using acyl-CoA dehydrogenase"/>
    <property type="evidence" value="ECO:0007669"/>
    <property type="project" value="TreeGrafter"/>
</dbReference>
<organism evidence="4 5">
    <name type="scientific">candidate division GN15 bacterium</name>
    <dbReference type="NCBI Taxonomy" id="2072418"/>
    <lineage>
        <taxon>Bacteria</taxon>
        <taxon>candidate division GN15</taxon>
    </lineage>
</organism>
<proteinExistence type="predicted"/>
<sequence>NQGKRSTKATSLAKWVACREAEASAANAVQVFGAYGFSDEYPVERFYRNSKGASIYEGTREIHTLMQADYVLGFREDTPIERDLPVVKQ</sequence>
<dbReference type="GO" id="GO:0003995">
    <property type="term" value="F:acyl-CoA dehydrogenase activity"/>
    <property type="evidence" value="ECO:0007669"/>
    <property type="project" value="TreeGrafter"/>
</dbReference>
<dbReference type="InterPro" id="IPR009075">
    <property type="entry name" value="AcylCo_DH/oxidase_C"/>
</dbReference>
<evidence type="ECO:0000256" key="1">
    <source>
        <dbReference type="ARBA" id="ARBA00022630"/>
    </source>
</evidence>